<dbReference type="Pfam" id="PF00096">
    <property type="entry name" value="zf-C2H2"/>
    <property type="match status" value="4"/>
</dbReference>
<dbReference type="GO" id="GO:0008270">
    <property type="term" value="F:zinc ion binding"/>
    <property type="evidence" value="ECO:0007669"/>
    <property type="project" value="UniProtKB-KW"/>
</dbReference>
<feature type="domain" description="C2H2-type" evidence="9">
    <location>
        <begin position="266"/>
        <end position="289"/>
    </location>
</feature>
<feature type="domain" description="C2H2-type" evidence="9">
    <location>
        <begin position="10"/>
        <end position="37"/>
    </location>
</feature>
<keyword evidence="11" id="KW-1185">Reference proteome</keyword>
<feature type="compositionally biased region" description="Polar residues" evidence="8">
    <location>
        <begin position="451"/>
        <end position="463"/>
    </location>
</feature>
<dbReference type="EMBL" id="JAINUG010000189">
    <property type="protein sequence ID" value="KAJ8388896.1"/>
    <property type="molecule type" value="Genomic_DNA"/>
</dbReference>
<dbReference type="PROSITE" id="PS00028">
    <property type="entry name" value="ZINC_FINGER_C2H2_1"/>
    <property type="match status" value="8"/>
</dbReference>
<feature type="domain" description="C2H2-type" evidence="9">
    <location>
        <begin position="513"/>
        <end position="538"/>
    </location>
</feature>
<feature type="compositionally biased region" description="Acidic residues" evidence="8">
    <location>
        <begin position="134"/>
        <end position="143"/>
    </location>
</feature>
<feature type="domain" description="C2H2-type" evidence="9">
    <location>
        <begin position="394"/>
        <end position="417"/>
    </location>
</feature>
<evidence type="ECO:0000259" key="9">
    <source>
        <dbReference type="PROSITE" id="PS50157"/>
    </source>
</evidence>
<feature type="domain" description="C2H2-type" evidence="9">
    <location>
        <begin position="39"/>
        <end position="61"/>
    </location>
</feature>
<keyword evidence="3" id="KW-0677">Repeat</keyword>
<feature type="region of interest" description="Disordered" evidence="8">
    <location>
        <begin position="428"/>
        <end position="463"/>
    </location>
</feature>
<dbReference type="GO" id="GO:0000978">
    <property type="term" value="F:RNA polymerase II cis-regulatory region sequence-specific DNA binding"/>
    <property type="evidence" value="ECO:0007669"/>
    <property type="project" value="TreeGrafter"/>
</dbReference>
<reference evidence="10" key="1">
    <citation type="journal article" date="2023" name="Science">
        <title>Genome structures resolve the early diversification of teleost fishes.</title>
        <authorList>
            <person name="Parey E."/>
            <person name="Louis A."/>
            <person name="Montfort J."/>
            <person name="Bouchez O."/>
            <person name="Roques C."/>
            <person name="Iampietro C."/>
            <person name="Lluch J."/>
            <person name="Castinel A."/>
            <person name="Donnadieu C."/>
            <person name="Desvignes T."/>
            <person name="Floi Bucao C."/>
            <person name="Jouanno E."/>
            <person name="Wen M."/>
            <person name="Mejri S."/>
            <person name="Dirks R."/>
            <person name="Jansen H."/>
            <person name="Henkel C."/>
            <person name="Chen W.J."/>
            <person name="Zahm M."/>
            <person name="Cabau C."/>
            <person name="Klopp C."/>
            <person name="Thompson A.W."/>
            <person name="Robinson-Rechavi M."/>
            <person name="Braasch I."/>
            <person name="Lecointre G."/>
            <person name="Bobe J."/>
            <person name="Postlethwait J.H."/>
            <person name="Berthelot C."/>
            <person name="Roest Crollius H."/>
            <person name="Guiguen Y."/>
        </authorList>
    </citation>
    <scope>NUCLEOTIDE SEQUENCE</scope>
    <source>
        <strain evidence="10">NC1722</strain>
    </source>
</reference>
<feature type="domain" description="C2H2-type" evidence="9">
    <location>
        <begin position="238"/>
        <end position="265"/>
    </location>
</feature>
<evidence type="ECO:0000256" key="8">
    <source>
        <dbReference type="SAM" id="MobiDB-lite"/>
    </source>
</evidence>
<dbReference type="PANTHER" id="PTHR24376:SF235">
    <property type="entry name" value="C2H2-TYPE DOMAIN-CONTAINING PROTEIN"/>
    <property type="match status" value="1"/>
</dbReference>
<feature type="region of interest" description="Disordered" evidence="8">
    <location>
        <begin position="314"/>
        <end position="338"/>
    </location>
</feature>
<dbReference type="SMART" id="SM00355">
    <property type="entry name" value="ZnF_C2H2"/>
    <property type="match status" value="10"/>
</dbReference>
<feature type="domain" description="C2H2-type" evidence="9">
    <location>
        <begin position="296"/>
        <end position="324"/>
    </location>
</feature>
<dbReference type="InterPro" id="IPR013087">
    <property type="entry name" value="Znf_C2H2_type"/>
</dbReference>
<evidence type="ECO:0000313" key="10">
    <source>
        <dbReference type="EMBL" id="KAJ8388896.1"/>
    </source>
</evidence>
<evidence type="ECO:0000256" key="1">
    <source>
        <dbReference type="ARBA" id="ARBA00004123"/>
    </source>
</evidence>
<keyword evidence="2" id="KW-0479">Metal-binding</keyword>
<comment type="subcellular location">
    <subcellularLocation>
        <location evidence="1">Nucleus</location>
    </subcellularLocation>
</comment>
<gene>
    <name evidence="10" type="ORF">AAFF_G00126520</name>
</gene>
<keyword evidence="5" id="KW-0862">Zinc</keyword>
<keyword evidence="6" id="KW-0539">Nucleus</keyword>
<dbReference type="PROSITE" id="PS50157">
    <property type="entry name" value="ZINC_FINGER_C2H2_2"/>
    <property type="match status" value="7"/>
</dbReference>
<evidence type="ECO:0000256" key="7">
    <source>
        <dbReference type="PROSITE-ProRule" id="PRU00042"/>
    </source>
</evidence>
<dbReference type="InterPro" id="IPR036236">
    <property type="entry name" value="Znf_C2H2_sf"/>
</dbReference>
<evidence type="ECO:0000256" key="2">
    <source>
        <dbReference type="ARBA" id="ARBA00022723"/>
    </source>
</evidence>
<evidence type="ECO:0000256" key="3">
    <source>
        <dbReference type="ARBA" id="ARBA00022737"/>
    </source>
</evidence>
<keyword evidence="4 7" id="KW-0863">Zinc-finger</keyword>
<evidence type="ECO:0000256" key="5">
    <source>
        <dbReference type="ARBA" id="ARBA00022833"/>
    </source>
</evidence>
<protein>
    <recommendedName>
        <fullName evidence="9">C2H2-type domain-containing protein</fullName>
    </recommendedName>
</protein>
<name>A0AAD7RTV8_9TELE</name>
<dbReference type="SUPFAM" id="SSF57667">
    <property type="entry name" value="beta-beta-alpha zinc fingers"/>
    <property type="match status" value="2"/>
</dbReference>
<evidence type="ECO:0000256" key="6">
    <source>
        <dbReference type="ARBA" id="ARBA00023242"/>
    </source>
</evidence>
<sequence length="538" mass="61281">MLTHVRGHCYTCGRCGKTLENWNKFWLHQRVHRQKQGRFFCPKCGQGFRFAETYKEHVQEHKEPYILDSHISTLLDHEQLGYQTDKARQCAMDSVCMEGGTLDTLMVIVKQEEEDEEEPLSDSKAMSFLNVKQEEEEEEDEKEPLDHSPPYTLNVQTPKEDASREGKKMKKRRRDIKEWAPMGTEGCSGSGSSSDSLWCCRLCQRSFSSSWELTGHCCTGVVGADGMDGDTATGKLEFWCPVCGDRFLRPTAFILHKRSHVGQSRYVCGVCGRTLKTLRKLATHRLSHARGPFLPNLCQDCSCSFRSPKALRRHQASEHGEEREVEDAGKDREEHGGSTHMLSYNSATHVAQLSQSPQCLRCFMTFRDTETAERHLRFKHPAEYERQLRGRTVFACCVCDRTFPSSRLLSAHQRTHSKWSLNALGSEGSLQDRRRDGGVEDGRMDSKTKHLITSNESDESGGSSMRCRHCHIIFTDPRTWGRHMTAKHPLPTSVETTPGCFSLRPPRGQPRPYCCSTCGEKFIQESSLMKHYTESHTS</sequence>
<proteinExistence type="predicted"/>
<dbReference type="AlphaFoldDB" id="A0AAD7RTV8"/>
<feature type="region of interest" description="Disordered" evidence="8">
    <location>
        <begin position="113"/>
        <end position="175"/>
    </location>
</feature>
<dbReference type="Gene3D" id="3.30.160.60">
    <property type="entry name" value="Classic Zinc Finger"/>
    <property type="match status" value="5"/>
</dbReference>
<dbReference type="GO" id="GO:0001228">
    <property type="term" value="F:DNA-binding transcription activator activity, RNA polymerase II-specific"/>
    <property type="evidence" value="ECO:0007669"/>
    <property type="project" value="TreeGrafter"/>
</dbReference>
<organism evidence="10 11">
    <name type="scientific">Aldrovandia affinis</name>
    <dbReference type="NCBI Taxonomy" id="143900"/>
    <lineage>
        <taxon>Eukaryota</taxon>
        <taxon>Metazoa</taxon>
        <taxon>Chordata</taxon>
        <taxon>Craniata</taxon>
        <taxon>Vertebrata</taxon>
        <taxon>Euteleostomi</taxon>
        <taxon>Actinopterygii</taxon>
        <taxon>Neopterygii</taxon>
        <taxon>Teleostei</taxon>
        <taxon>Notacanthiformes</taxon>
        <taxon>Halosauridae</taxon>
        <taxon>Aldrovandia</taxon>
    </lineage>
</organism>
<evidence type="ECO:0000256" key="4">
    <source>
        <dbReference type="ARBA" id="ARBA00022771"/>
    </source>
</evidence>
<feature type="compositionally biased region" description="Basic and acidic residues" evidence="8">
    <location>
        <begin position="430"/>
        <end position="448"/>
    </location>
</feature>
<dbReference type="PANTHER" id="PTHR24376">
    <property type="entry name" value="ZINC FINGER PROTEIN"/>
    <property type="match status" value="1"/>
</dbReference>
<feature type="compositionally biased region" description="Basic and acidic residues" evidence="8">
    <location>
        <begin position="315"/>
        <end position="337"/>
    </location>
</feature>
<accession>A0AAD7RTV8</accession>
<evidence type="ECO:0000313" key="11">
    <source>
        <dbReference type="Proteomes" id="UP001221898"/>
    </source>
</evidence>
<dbReference type="GO" id="GO:0005634">
    <property type="term" value="C:nucleus"/>
    <property type="evidence" value="ECO:0007669"/>
    <property type="project" value="UniProtKB-SubCell"/>
</dbReference>
<comment type="caution">
    <text evidence="10">The sequence shown here is derived from an EMBL/GenBank/DDBJ whole genome shotgun (WGS) entry which is preliminary data.</text>
</comment>
<dbReference type="Proteomes" id="UP001221898">
    <property type="component" value="Unassembled WGS sequence"/>
</dbReference>